<organism evidence="1">
    <name type="scientific">viral metagenome</name>
    <dbReference type="NCBI Taxonomy" id="1070528"/>
    <lineage>
        <taxon>unclassified sequences</taxon>
        <taxon>metagenomes</taxon>
        <taxon>organismal metagenomes</taxon>
    </lineage>
</organism>
<evidence type="ECO:0000313" key="1">
    <source>
        <dbReference type="EMBL" id="QHS86383.1"/>
    </source>
</evidence>
<sequence length="111" mass="13746">MNFIQTISNSKKVRFKNESLVYLIPNKDDVYYNGLKNVLWWSNEETTEIKNVAFREFNRTVQFNRNKNRRDLFKIMWYEIDFDKIYEIMETYKLTHKIELKKLCELYIIKT</sequence>
<name>A0A6C0B4H4_9ZZZZ</name>
<dbReference type="AlphaFoldDB" id="A0A6C0B4H4"/>
<dbReference type="EMBL" id="MN739054">
    <property type="protein sequence ID" value="QHS86383.1"/>
    <property type="molecule type" value="Genomic_DNA"/>
</dbReference>
<protein>
    <submittedName>
        <fullName evidence="1">Uncharacterized protein</fullName>
    </submittedName>
</protein>
<reference evidence="1" key="1">
    <citation type="journal article" date="2020" name="Nature">
        <title>Giant virus diversity and host interactions through global metagenomics.</title>
        <authorList>
            <person name="Schulz F."/>
            <person name="Roux S."/>
            <person name="Paez-Espino D."/>
            <person name="Jungbluth S."/>
            <person name="Walsh D.A."/>
            <person name="Denef V.J."/>
            <person name="McMahon K.D."/>
            <person name="Konstantinidis K.T."/>
            <person name="Eloe-Fadrosh E.A."/>
            <person name="Kyrpides N.C."/>
            <person name="Woyke T."/>
        </authorList>
    </citation>
    <scope>NUCLEOTIDE SEQUENCE</scope>
    <source>
        <strain evidence="1">GVMAG-M-3300009187-29</strain>
    </source>
</reference>
<accession>A0A6C0B4H4</accession>
<proteinExistence type="predicted"/>